<organism evidence="2">
    <name type="scientific">uncultured Solirubrobacteraceae bacterium</name>
    <dbReference type="NCBI Taxonomy" id="1162706"/>
    <lineage>
        <taxon>Bacteria</taxon>
        <taxon>Bacillati</taxon>
        <taxon>Actinomycetota</taxon>
        <taxon>Thermoleophilia</taxon>
        <taxon>Solirubrobacterales</taxon>
        <taxon>Solirubrobacteraceae</taxon>
        <taxon>environmental samples</taxon>
    </lineage>
</organism>
<dbReference type="AlphaFoldDB" id="A0A6J4SI17"/>
<sequence length="74" mass="7839">DLDYVRTNWLEDEASATRAAARRRARGVAGAFRTQGAAHLPRCLAERSSSTGSPTPPPANSRPRGARTGSGMCL</sequence>
<gene>
    <name evidence="2" type="ORF">AVDCRST_MAG69-1634</name>
</gene>
<dbReference type="EMBL" id="CADCVP010000172">
    <property type="protein sequence ID" value="CAA9496369.1"/>
    <property type="molecule type" value="Genomic_DNA"/>
</dbReference>
<protein>
    <submittedName>
        <fullName evidence="2">Uncharacterized protein</fullName>
    </submittedName>
</protein>
<feature type="non-terminal residue" evidence="2">
    <location>
        <position position="74"/>
    </location>
</feature>
<reference evidence="2" key="1">
    <citation type="submission" date="2020-02" db="EMBL/GenBank/DDBJ databases">
        <authorList>
            <person name="Meier V. D."/>
        </authorList>
    </citation>
    <scope>NUCLEOTIDE SEQUENCE</scope>
    <source>
        <strain evidence="2">AVDCRST_MAG69</strain>
    </source>
</reference>
<accession>A0A6J4SI17</accession>
<evidence type="ECO:0000256" key="1">
    <source>
        <dbReference type="SAM" id="MobiDB-lite"/>
    </source>
</evidence>
<name>A0A6J4SI17_9ACTN</name>
<feature type="region of interest" description="Disordered" evidence="1">
    <location>
        <begin position="26"/>
        <end position="74"/>
    </location>
</feature>
<evidence type="ECO:0000313" key="2">
    <source>
        <dbReference type="EMBL" id="CAA9496369.1"/>
    </source>
</evidence>
<feature type="non-terminal residue" evidence="2">
    <location>
        <position position="1"/>
    </location>
</feature>
<proteinExistence type="predicted"/>